<comment type="caution">
    <text evidence="2">The sequence shown here is derived from an EMBL/GenBank/DDBJ whole genome shotgun (WGS) entry which is preliminary data.</text>
</comment>
<gene>
    <name evidence="2" type="ORF">C8J30_1061</name>
</gene>
<protein>
    <submittedName>
        <fullName evidence="2">Uncharacterized protein</fullName>
    </submittedName>
</protein>
<keyword evidence="3" id="KW-1185">Reference proteome</keyword>
<organism evidence="2 3">
    <name type="scientific">Rhodobacter viridis</name>
    <dbReference type="NCBI Taxonomy" id="1054202"/>
    <lineage>
        <taxon>Bacteria</taxon>
        <taxon>Pseudomonadati</taxon>
        <taxon>Pseudomonadota</taxon>
        <taxon>Alphaproteobacteria</taxon>
        <taxon>Rhodobacterales</taxon>
        <taxon>Rhodobacter group</taxon>
        <taxon>Rhodobacter</taxon>
    </lineage>
</organism>
<evidence type="ECO:0000313" key="2">
    <source>
        <dbReference type="EMBL" id="PYF09869.1"/>
    </source>
</evidence>
<feature type="region of interest" description="Disordered" evidence="1">
    <location>
        <begin position="1"/>
        <end position="28"/>
    </location>
</feature>
<dbReference type="InterPro" id="IPR053855">
    <property type="entry name" value="DUF6931"/>
</dbReference>
<dbReference type="Proteomes" id="UP000247727">
    <property type="component" value="Unassembled WGS sequence"/>
</dbReference>
<evidence type="ECO:0000313" key="3">
    <source>
        <dbReference type="Proteomes" id="UP000247727"/>
    </source>
</evidence>
<accession>A0A318TYG8</accession>
<proteinExistence type="predicted"/>
<reference evidence="2 3" key="1">
    <citation type="submission" date="2018-06" db="EMBL/GenBank/DDBJ databases">
        <title>Genomic Encyclopedia of Type Strains, Phase III (KMG-III): the genomes of soil and plant-associated and newly described type strains.</title>
        <authorList>
            <person name="Whitman W."/>
        </authorList>
    </citation>
    <scope>NUCLEOTIDE SEQUENCE [LARGE SCALE GENOMIC DNA]</scope>
    <source>
        <strain evidence="2 3">JA737</strain>
    </source>
</reference>
<evidence type="ECO:0000256" key="1">
    <source>
        <dbReference type="SAM" id="MobiDB-lite"/>
    </source>
</evidence>
<name>A0A318TYG8_9RHOB</name>
<dbReference type="Pfam" id="PF22011">
    <property type="entry name" value="DUF6931"/>
    <property type="match status" value="1"/>
</dbReference>
<sequence length="208" mass="23083">MPDTGSDPFPFAPSPGSREGETDKTHPPVSVLRHALPTELFKAIPQIADIVQLRPHDAETTLDFLWRLRASTTPEEAVTFTSFAVLPQIAIWWGYECLRLLPEQIEPRDRPFLENIAAWTTGPTQDRRFLLMREALFAPFRSPSVMLALAVGWSGGPVAPNDPMPAPLYRAPRSINAAVLSCLARADLSRRSVLLARFIGLAETLCRV</sequence>
<dbReference type="EMBL" id="QJTK01000006">
    <property type="protein sequence ID" value="PYF09869.1"/>
    <property type="molecule type" value="Genomic_DNA"/>
</dbReference>
<dbReference type="AlphaFoldDB" id="A0A318TYG8"/>